<keyword evidence="3" id="KW-1185">Reference proteome</keyword>
<dbReference type="InterPro" id="IPR006837">
    <property type="entry name" value="Divergent_DAC"/>
</dbReference>
<dbReference type="STRING" id="272942.RCAP_rcc02356"/>
<name>D5ALM5_RHOCB</name>
<organism evidence="2 3">
    <name type="scientific">Rhodobacter capsulatus (strain ATCC BAA-309 / NBRC 16581 / SB1003)</name>
    <dbReference type="NCBI Taxonomy" id="272942"/>
    <lineage>
        <taxon>Bacteria</taxon>
        <taxon>Pseudomonadati</taxon>
        <taxon>Pseudomonadota</taxon>
        <taxon>Alphaproteobacteria</taxon>
        <taxon>Rhodobacterales</taxon>
        <taxon>Rhodobacter group</taxon>
        <taxon>Rhodobacter</taxon>
    </lineage>
</organism>
<feature type="compositionally biased region" description="Pro residues" evidence="1">
    <location>
        <begin position="99"/>
        <end position="122"/>
    </location>
</feature>
<dbReference type="AlphaFoldDB" id="D5ALM5"/>
<dbReference type="RefSeq" id="WP_013068065.1">
    <property type="nucleotide sequence ID" value="NC_014034.1"/>
</dbReference>
<dbReference type="Gene3D" id="3.20.20.370">
    <property type="entry name" value="Glycoside hydrolase/deacetylase"/>
    <property type="match status" value="1"/>
</dbReference>
<proteinExistence type="predicted"/>
<feature type="compositionally biased region" description="Low complexity" evidence="1">
    <location>
        <begin position="123"/>
        <end position="134"/>
    </location>
</feature>
<dbReference type="Pfam" id="PF04748">
    <property type="entry name" value="Polysacc_deac_2"/>
    <property type="match status" value="1"/>
</dbReference>
<dbReference type="InterPro" id="IPR011330">
    <property type="entry name" value="Glyco_hydro/deAcase_b/a-brl"/>
</dbReference>
<dbReference type="CDD" id="cd10936">
    <property type="entry name" value="CE4_DAC2"/>
    <property type="match status" value="1"/>
</dbReference>
<accession>D5ALM5</accession>
<dbReference type="SUPFAM" id="SSF88713">
    <property type="entry name" value="Glycoside hydrolase/deacetylase"/>
    <property type="match status" value="1"/>
</dbReference>
<dbReference type="eggNOG" id="COG2861">
    <property type="taxonomic scope" value="Bacteria"/>
</dbReference>
<dbReference type="OrthoDB" id="7658418at2"/>
<dbReference type="PRINTS" id="PR01217">
    <property type="entry name" value="PRICHEXTENSN"/>
</dbReference>
<evidence type="ECO:0008006" key="4">
    <source>
        <dbReference type="Google" id="ProtNLM"/>
    </source>
</evidence>
<reference key="1">
    <citation type="submission" date="2008-12" db="EMBL/GenBank/DDBJ databases">
        <title>Complete genome sequence of Rhodobacter capsulatus SB1003.</title>
        <authorList>
            <person name="Strnad H."/>
            <person name="Lapidus A."/>
            <person name="Vlcek C."/>
            <person name="Ulbrich P."/>
            <person name="Paces J."/>
            <person name="Maltsev N."/>
            <person name="Kumar V."/>
            <person name="Kogan Y."/>
            <person name="Milgram A."/>
            <person name="Rebrekov D."/>
            <person name="Mazur M."/>
            <person name="Cox R."/>
            <person name="Kyrpides N."/>
            <person name="Kolar M."/>
            <person name="Sachova J."/>
            <person name="Ridl J."/>
            <person name="Ivanova N."/>
            <person name="Kapatral V."/>
            <person name="Los T."/>
            <person name="Lykidis A."/>
            <person name="Mikhailova N."/>
            <person name="Reznik G."/>
            <person name="Vasieva O."/>
            <person name="Fonstein M."/>
            <person name="Paces V."/>
            <person name="Haselkorn R."/>
        </authorList>
    </citation>
    <scope>NUCLEOTIDE SEQUENCE</scope>
    <source>
        <strain>SB1003</strain>
    </source>
</reference>
<sequence length="497" mass="48770">MAGGLIKGMVAGVIVSGLGLGGVSLVLPLPTPGPGKTATPRTAPADPAPAQAVALPEAAGVARPAAEPPPAAPPAPRERPAASAPAPRAEPPAVAAPATEPPAKPEPALTPPVIVPPPPPPAVALDTPPQAEPAMPLPPSVITAAPDLPPAETAPAPVPGGEITLMPDGALVPPGPVRPRVIVPGQSGSGQGGPGAGFASAEGTKVNRLPQVGSAPQGSSVPPSGVPVTPFVADPVPPAAAPAPEATGPALTRFGAAFVEKPGKPYVTVLLVDVGTTAGGLDAQTIAALGNWVTVVLDPAAPGVTEAAESYRAAGLEVAMLAGPLPAGAVAQDLEVALAAWQRAVPQAVALVEPETPVLQGKAPLLAQAEKALAAEGMAYVTQPGGIGARATGDVPRAGIFRVLDTRRDKAAVITRTLDRAGFEAARDGATVVMLSAWPESVAGLTAWAAEEGAKYNLAPLSALIGAGEGQIGAAPAPAPGKSVFSPRRNGRGFFLA</sequence>
<evidence type="ECO:0000313" key="3">
    <source>
        <dbReference type="Proteomes" id="UP000002361"/>
    </source>
</evidence>
<dbReference type="GeneID" id="31491189"/>
<feature type="region of interest" description="Disordered" evidence="1">
    <location>
        <begin position="33"/>
        <end position="137"/>
    </location>
</feature>
<dbReference type="EMBL" id="CP001312">
    <property type="protein sequence ID" value="ADE86086.1"/>
    <property type="molecule type" value="Genomic_DNA"/>
</dbReference>
<dbReference type="KEGG" id="rcp:RCAP_rcc02356"/>
<dbReference type="GO" id="GO:0005975">
    <property type="term" value="P:carbohydrate metabolic process"/>
    <property type="evidence" value="ECO:0007669"/>
    <property type="project" value="InterPro"/>
</dbReference>
<dbReference type="HOGENOM" id="CLU_548440_0_0_5"/>
<gene>
    <name evidence="2" type="ordered locus">RCAP_rcc02356</name>
</gene>
<dbReference type="Proteomes" id="UP000002361">
    <property type="component" value="Chromosome"/>
</dbReference>
<feature type="compositionally biased region" description="Pro residues" evidence="1">
    <location>
        <begin position="66"/>
        <end position="75"/>
    </location>
</feature>
<evidence type="ECO:0000313" key="2">
    <source>
        <dbReference type="EMBL" id="ADE86086.1"/>
    </source>
</evidence>
<protein>
    <recommendedName>
        <fullName evidence="4">Divergent polysaccharide deacetylase family protein</fullName>
    </recommendedName>
</protein>
<evidence type="ECO:0000256" key="1">
    <source>
        <dbReference type="SAM" id="MobiDB-lite"/>
    </source>
</evidence>
<reference evidence="2 3" key="2">
    <citation type="journal article" date="2010" name="J. Bacteriol.">
        <title>Complete genome sequence of the photosynthetic purple nonsulfur bacterium Rhodobacter capsulatus SB 1003.</title>
        <authorList>
            <person name="Strnad H."/>
            <person name="Lapidus A."/>
            <person name="Paces J."/>
            <person name="Ulbrich P."/>
            <person name="Vlcek C."/>
            <person name="Paces V."/>
            <person name="Haselkorn R."/>
        </authorList>
    </citation>
    <scope>NUCLEOTIDE SEQUENCE [LARGE SCALE GENOMIC DNA]</scope>
    <source>
        <strain evidence="3">ATCC BAA-309 / NBRC 16581 / SB1003</strain>
    </source>
</reference>
<feature type="compositionally biased region" description="Low complexity" evidence="1">
    <location>
        <begin position="81"/>
        <end position="98"/>
    </location>
</feature>
<feature type="compositionally biased region" description="Low complexity" evidence="1">
    <location>
        <begin position="33"/>
        <end position="65"/>
    </location>
</feature>